<evidence type="ECO:0000259" key="9">
    <source>
        <dbReference type="PROSITE" id="PS51195"/>
    </source>
</evidence>
<dbReference type="CDD" id="cd00268">
    <property type="entry name" value="DEADc"/>
    <property type="match status" value="1"/>
</dbReference>
<dbReference type="PROSITE" id="PS51195">
    <property type="entry name" value="Q_MOTIF"/>
    <property type="match status" value="1"/>
</dbReference>
<feature type="compositionally biased region" description="Basic residues" evidence="6">
    <location>
        <begin position="383"/>
        <end position="417"/>
    </location>
</feature>
<keyword evidence="11" id="KW-1185">Reference proteome</keyword>
<feature type="domain" description="DEAD-box RNA helicase Q" evidence="9">
    <location>
        <begin position="1"/>
        <end position="30"/>
    </location>
</feature>
<evidence type="ECO:0000256" key="4">
    <source>
        <dbReference type="ARBA" id="ARBA00022840"/>
    </source>
</evidence>
<dbReference type="PROSITE" id="PS51194">
    <property type="entry name" value="HELICASE_CTER"/>
    <property type="match status" value="1"/>
</dbReference>
<proteinExistence type="predicted"/>
<keyword evidence="2" id="KW-0378">Hydrolase</keyword>
<reference evidence="10 11" key="1">
    <citation type="journal article" date="2016" name="Int. J. Syst. Evol. Microbiol.">
        <title>Peptococcus simiae sp. nov., isolated from rhesus macaque faeces and emended description of the genus Peptococcus.</title>
        <authorList>
            <person name="Shkoporov A.N."/>
            <person name="Efimov B.A."/>
            <person name="Kondova I."/>
            <person name="Ouwerling B."/>
            <person name="Chaplin A.V."/>
            <person name="Shcherbakova V.A."/>
            <person name="Langermans J.A.M."/>
        </authorList>
    </citation>
    <scope>NUCLEOTIDE SEQUENCE [LARGE SCALE GENOMIC DNA]</scope>
    <source>
        <strain evidence="10 11">M108</strain>
    </source>
</reference>
<dbReference type="Pfam" id="PF00270">
    <property type="entry name" value="DEAD"/>
    <property type="match status" value="1"/>
</dbReference>
<dbReference type="InterPro" id="IPR001650">
    <property type="entry name" value="Helicase_C-like"/>
</dbReference>
<keyword evidence="1" id="KW-0547">Nucleotide-binding</keyword>
<dbReference type="RefSeq" id="WP_408977127.1">
    <property type="nucleotide sequence ID" value="NZ_JBJUVG010000004.1"/>
</dbReference>
<dbReference type="SMART" id="SM00487">
    <property type="entry name" value="DEXDc"/>
    <property type="match status" value="1"/>
</dbReference>
<evidence type="ECO:0000256" key="5">
    <source>
        <dbReference type="PROSITE-ProRule" id="PRU00552"/>
    </source>
</evidence>
<accession>A0ABW9GZG4</accession>
<dbReference type="InterPro" id="IPR014001">
    <property type="entry name" value="Helicase_ATP-bd"/>
</dbReference>
<dbReference type="PROSITE" id="PS51192">
    <property type="entry name" value="HELICASE_ATP_BIND_1"/>
    <property type="match status" value="1"/>
</dbReference>
<evidence type="ECO:0000256" key="1">
    <source>
        <dbReference type="ARBA" id="ARBA00022741"/>
    </source>
</evidence>
<gene>
    <name evidence="10" type="ORF">ACKQTC_03915</name>
</gene>
<evidence type="ECO:0000256" key="3">
    <source>
        <dbReference type="ARBA" id="ARBA00022806"/>
    </source>
</evidence>
<evidence type="ECO:0000259" key="8">
    <source>
        <dbReference type="PROSITE" id="PS51194"/>
    </source>
</evidence>
<evidence type="ECO:0000256" key="6">
    <source>
        <dbReference type="SAM" id="MobiDB-lite"/>
    </source>
</evidence>
<protein>
    <submittedName>
        <fullName evidence="10">DEAD/DEAH box helicase</fullName>
    </submittedName>
</protein>
<dbReference type="SUPFAM" id="SSF52540">
    <property type="entry name" value="P-loop containing nucleoside triphosphate hydrolases"/>
    <property type="match status" value="1"/>
</dbReference>
<dbReference type="Pfam" id="PF00271">
    <property type="entry name" value="Helicase_C"/>
    <property type="match status" value="1"/>
</dbReference>
<dbReference type="EMBL" id="JBJUVG010000004">
    <property type="protein sequence ID" value="MFM9413508.1"/>
    <property type="molecule type" value="Genomic_DNA"/>
</dbReference>
<dbReference type="InterPro" id="IPR050547">
    <property type="entry name" value="DEAD_box_RNA_helicases"/>
</dbReference>
<feature type="domain" description="Helicase ATP-binding" evidence="7">
    <location>
        <begin position="33"/>
        <end position="203"/>
    </location>
</feature>
<dbReference type="Proteomes" id="UP001631949">
    <property type="component" value="Unassembled WGS sequence"/>
</dbReference>
<sequence>MNFTDLGLDDARRAALADLFAITDPTLIQAKAFPYIADGRSVALADMTGSGKTLAYLLPLLTDDLLGARENRLLVVAPTAELCKQIEGVAAAYAKALGYPDAVTSVFGRANIRYQIDRLAHKPPVVIGTPGRLLELFNRRKLNGQTIRAVVYDEIDALLGKPADIADLHKRLLRDVQTVLASASLTDDQVLFFNRDILRLDGEGKLNDRIRHLTLPCGDKRKFDQLRRLLFALQDGGTSLVFINALDQIDRIVDRLTHIGLPAAGLYSGMHKNARQAVMQGVRQGEITILVSSDLAARGLDLPIIDQIIHLDFPNDPQTYVHRAGRTARGPEATGASVVLVAGRDEAALRVYERELGIRFEPMFVQDGLCFLGQAPDRDEAPKKKKKKKAGPKTGPKKKVKKSTKHAARKKQERKKS</sequence>
<evidence type="ECO:0000313" key="11">
    <source>
        <dbReference type="Proteomes" id="UP001631949"/>
    </source>
</evidence>
<dbReference type="InterPro" id="IPR011545">
    <property type="entry name" value="DEAD/DEAH_box_helicase_dom"/>
</dbReference>
<feature type="region of interest" description="Disordered" evidence="6">
    <location>
        <begin position="374"/>
        <end position="417"/>
    </location>
</feature>
<dbReference type="InterPro" id="IPR027417">
    <property type="entry name" value="P-loop_NTPase"/>
</dbReference>
<name>A0ABW9GZG4_9FIRM</name>
<dbReference type="PANTHER" id="PTHR47963">
    <property type="entry name" value="DEAD-BOX ATP-DEPENDENT RNA HELICASE 47, MITOCHONDRIAL"/>
    <property type="match status" value="1"/>
</dbReference>
<evidence type="ECO:0000259" key="7">
    <source>
        <dbReference type="PROSITE" id="PS51192"/>
    </source>
</evidence>
<dbReference type="InterPro" id="IPR014014">
    <property type="entry name" value="RNA_helicase_DEAD_Q_motif"/>
</dbReference>
<dbReference type="GO" id="GO:0004386">
    <property type="term" value="F:helicase activity"/>
    <property type="evidence" value="ECO:0007669"/>
    <property type="project" value="UniProtKB-KW"/>
</dbReference>
<dbReference type="InterPro" id="IPR044742">
    <property type="entry name" value="DEAD/DEAH_RhlB"/>
</dbReference>
<dbReference type="SMART" id="SM00490">
    <property type="entry name" value="HELICc"/>
    <property type="match status" value="1"/>
</dbReference>
<organism evidence="10 11">
    <name type="scientific">Peptococcus simiae</name>
    <dbReference type="NCBI Taxonomy" id="1643805"/>
    <lineage>
        <taxon>Bacteria</taxon>
        <taxon>Bacillati</taxon>
        <taxon>Bacillota</taxon>
        <taxon>Clostridia</taxon>
        <taxon>Eubacteriales</taxon>
        <taxon>Peptococcaceae</taxon>
        <taxon>Peptococcus</taxon>
    </lineage>
</organism>
<dbReference type="PANTHER" id="PTHR47963:SF7">
    <property type="entry name" value="ATP-DEPENDENT RNA HELICASE YFML-RELATED"/>
    <property type="match status" value="1"/>
</dbReference>
<keyword evidence="3 10" id="KW-0347">Helicase</keyword>
<evidence type="ECO:0000313" key="10">
    <source>
        <dbReference type="EMBL" id="MFM9413508.1"/>
    </source>
</evidence>
<dbReference type="CDD" id="cd18787">
    <property type="entry name" value="SF2_C_DEAD"/>
    <property type="match status" value="1"/>
</dbReference>
<dbReference type="Gene3D" id="3.40.50.300">
    <property type="entry name" value="P-loop containing nucleotide triphosphate hydrolases"/>
    <property type="match status" value="2"/>
</dbReference>
<keyword evidence="4" id="KW-0067">ATP-binding</keyword>
<comment type="caution">
    <text evidence="10">The sequence shown here is derived from an EMBL/GenBank/DDBJ whole genome shotgun (WGS) entry which is preliminary data.</text>
</comment>
<evidence type="ECO:0000256" key="2">
    <source>
        <dbReference type="ARBA" id="ARBA00022801"/>
    </source>
</evidence>
<feature type="domain" description="Helicase C-terminal" evidence="8">
    <location>
        <begin position="225"/>
        <end position="371"/>
    </location>
</feature>
<feature type="short sequence motif" description="Q motif" evidence="5">
    <location>
        <begin position="1"/>
        <end position="30"/>
    </location>
</feature>